<dbReference type="EMBL" id="JAFEMO010000006">
    <property type="protein sequence ID" value="KAH7568630.1"/>
    <property type="molecule type" value="Genomic_DNA"/>
</dbReference>
<dbReference type="Proteomes" id="UP000827721">
    <property type="component" value="Unassembled WGS sequence"/>
</dbReference>
<sequence>MADKVEIGGDIECYIGVYEVMYTIEVLSRKIDEILTPEIFTSNYKGFKELKETIEVFKKEEDDAKARTDHLMVKFSKSKVSGDVGFWTAVGGQENGKDESHLMDMWLKGVKIRDNFFKDPENRGDSTDVDLGKCRIEGPDIEQSDDSDYEICAGTEGQDEILAKSFMVTKKLIGALEVADDEIIKREELRLGKKKSMAGSLDAGKPTDISEEKKLKKTSVHRWLIKLRSNDKYNVEDYQGDSELQHTIEELSLKAYEMSLMYANNSKDGPEMKALWVEIRVQKYIQEGVKKRFDEFMTQFRGSRDRQSPLDSMSGQQVVMGDFEEIEDYLDIMKEMGLEGKMRALMLAREALLERDQDVGIAKKTMMEWIKDFEGTGNELVALKAIKDGVVELGTDVCRMFGDLMVAKFHEFKSTLESLNESKYFVVTKKLIGALETVKKKKTEAAEEDVQERQLGCCEEKRYDRTYIIDFGETAAGDMETQQK</sequence>
<protein>
    <submittedName>
        <fullName evidence="1">Uncharacterized protein</fullName>
    </submittedName>
</protein>
<evidence type="ECO:0000313" key="2">
    <source>
        <dbReference type="Proteomes" id="UP000827721"/>
    </source>
</evidence>
<reference evidence="1 2" key="1">
    <citation type="submission" date="2021-02" db="EMBL/GenBank/DDBJ databases">
        <title>Plant Genome Project.</title>
        <authorList>
            <person name="Zhang R.-G."/>
        </authorList>
    </citation>
    <scope>NUCLEOTIDE SEQUENCE [LARGE SCALE GENOMIC DNA]</scope>
    <source>
        <tissue evidence="1">Leaves</tissue>
    </source>
</reference>
<name>A0ABQ8HW94_9ROSI</name>
<organism evidence="1 2">
    <name type="scientific">Xanthoceras sorbifolium</name>
    <dbReference type="NCBI Taxonomy" id="99658"/>
    <lineage>
        <taxon>Eukaryota</taxon>
        <taxon>Viridiplantae</taxon>
        <taxon>Streptophyta</taxon>
        <taxon>Embryophyta</taxon>
        <taxon>Tracheophyta</taxon>
        <taxon>Spermatophyta</taxon>
        <taxon>Magnoliopsida</taxon>
        <taxon>eudicotyledons</taxon>
        <taxon>Gunneridae</taxon>
        <taxon>Pentapetalae</taxon>
        <taxon>rosids</taxon>
        <taxon>malvids</taxon>
        <taxon>Sapindales</taxon>
        <taxon>Sapindaceae</taxon>
        <taxon>Xanthoceroideae</taxon>
        <taxon>Xanthoceras</taxon>
    </lineage>
</organism>
<proteinExistence type="predicted"/>
<comment type="caution">
    <text evidence="1">The sequence shown here is derived from an EMBL/GenBank/DDBJ whole genome shotgun (WGS) entry which is preliminary data.</text>
</comment>
<accession>A0ABQ8HW94</accession>
<keyword evidence="2" id="KW-1185">Reference proteome</keyword>
<gene>
    <name evidence="1" type="ORF">JRO89_XS06G0024900</name>
</gene>
<evidence type="ECO:0000313" key="1">
    <source>
        <dbReference type="EMBL" id="KAH7568630.1"/>
    </source>
</evidence>